<dbReference type="AlphaFoldDB" id="A0A482XIP2"/>
<sequence length="754" mass="86026">MSKIHDTQTVVYHSSASSRILAARFLAASGRQHEQRLTARLFRCGASSCRAMPMDARKSSATVLAASRPAAVRVDRRSSLSVSDCDGGVVDKVAPCTVNACVGEVTKCALQIMCAGQTSNEYDTSGEPRIPANLEYDTCRVPQIPREQPSHAKFDCNINIEPQITAKLENNTHREPQIPAKLENNTHREPQFPANLEYDTCREPQFPANLKDDTCREPQFPANIEYDTCGEPQFPANLEYDTCREPQFPREPRIPGQLEYNSSREPGIPTNLEYDLCRESQFPTEPRISSKLENNTHRETRIPANLEYDPCREPQFPGEPRIPAELENNTHREPRILTKLEYDTHRKSLIPAELQFNNCREQKIPTNLVYDPCRESQLPKEQRIPAKLEYNTHREPKITVELENDTHREPRITAKLEFNSFRESRIPPKLTNGNSVESNTDDEDYYSFTEELNVEKCPENSRIVNLIESTDRFLDCPAPHCRAEMTTDPTIDYDYRLSTPTIPPPPPKPPEDVDADLGSSDDEEVREDVRRCVNDNNGEEIGIGRDTKTVNVEEKRVLEVSDVRVESISDEENEGEFGNRVEKCVTDNKRNNMEVGKDARYYNVEEKIDLQVGDAKVKSMSDNKNEGELGNVLKRCVSDQKRNNIEVGRDAKNNIELRRVAKNYIVKENSCDKYIVNDVEKSVEILDENSFKNVVVRDKGKRKWGRKRPLTTVVYCTRINLRSFSHILKAVEVGANRVSGVLIFYCDCIVMYFD</sequence>
<organism evidence="2 3">
    <name type="scientific">Laodelphax striatellus</name>
    <name type="common">Small brown planthopper</name>
    <name type="synonym">Delphax striatella</name>
    <dbReference type="NCBI Taxonomy" id="195883"/>
    <lineage>
        <taxon>Eukaryota</taxon>
        <taxon>Metazoa</taxon>
        <taxon>Ecdysozoa</taxon>
        <taxon>Arthropoda</taxon>
        <taxon>Hexapoda</taxon>
        <taxon>Insecta</taxon>
        <taxon>Pterygota</taxon>
        <taxon>Neoptera</taxon>
        <taxon>Paraneoptera</taxon>
        <taxon>Hemiptera</taxon>
        <taxon>Auchenorrhyncha</taxon>
        <taxon>Fulgoroidea</taxon>
        <taxon>Delphacidae</taxon>
        <taxon>Criomorphinae</taxon>
        <taxon>Laodelphax</taxon>
    </lineage>
</organism>
<proteinExistence type="predicted"/>
<feature type="compositionally biased region" description="Acidic residues" evidence="1">
    <location>
        <begin position="512"/>
        <end position="526"/>
    </location>
</feature>
<evidence type="ECO:0000313" key="3">
    <source>
        <dbReference type="Proteomes" id="UP000291343"/>
    </source>
</evidence>
<dbReference type="EMBL" id="QKKF02009716">
    <property type="protein sequence ID" value="RZF45198.1"/>
    <property type="molecule type" value="Genomic_DNA"/>
</dbReference>
<feature type="region of interest" description="Disordered" evidence="1">
    <location>
        <begin position="498"/>
        <end position="526"/>
    </location>
</feature>
<evidence type="ECO:0000313" key="2">
    <source>
        <dbReference type="EMBL" id="RZF45198.1"/>
    </source>
</evidence>
<dbReference type="InParanoid" id="A0A482XIP2"/>
<evidence type="ECO:0000256" key="1">
    <source>
        <dbReference type="SAM" id="MobiDB-lite"/>
    </source>
</evidence>
<accession>A0A482XIP2</accession>
<gene>
    <name evidence="2" type="ORF">LSTR_LSTR009969</name>
</gene>
<dbReference type="Proteomes" id="UP000291343">
    <property type="component" value="Unassembled WGS sequence"/>
</dbReference>
<comment type="caution">
    <text evidence="2">The sequence shown here is derived from an EMBL/GenBank/DDBJ whole genome shotgun (WGS) entry which is preliminary data.</text>
</comment>
<reference evidence="2 3" key="1">
    <citation type="journal article" date="2017" name="Gigascience">
        <title>Genome sequence of the small brown planthopper, Laodelphax striatellus.</title>
        <authorList>
            <person name="Zhu J."/>
            <person name="Jiang F."/>
            <person name="Wang X."/>
            <person name="Yang P."/>
            <person name="Bao Y."/>
            <person name="Zhao W."/>
            <person name="Wang W."/>
            <person name="Lu H."/>
            <person name="Wang Q."/>
            <person name="Cui N."/>
            <person name="Li J."/>
            <person name="Chen X."/>
            <person name="Luo L."/>
            <person name="Yu J."/>
            <person name="Kang L."/>
            <person name="Cui F."/>
        </authorList>
    </citation>
    <scope>NUCLEOTIDE SEQUENCE [LARGE SCALE GENOMIC DNA]</scope>
    <source>
        <strain evidence="2">Lst14</strain>
    </source>
</reference>
<protein>
    <submittedName>
        <fullName evidence="2">Uncharacterized protein</fullName>
    </submittedName>
</protein>
<keyword evidence="3" id="KW-1185">Reference proteome</keyword>
<name>A0A482XIP2_LAOST</name>